<reference evidence="1" key="1">
    <citation type="journal article" date="1995" name="Cardiovasc. Res.">
        <title>Identification of a new noradrenaline induced gene in the rat heart by differential mRNA display.</title>
        <authorList>
            <person name="Venkataraman R."/>
            <person name="Presser J."/>
            <person name="Vaillancourt R.E."/>
            <person name="West A.K."/>
        </authorList>
    </citation>
    <scope>NUCLEOTIDE SEQUENCE</scope>
</reference>
<proteinExistence type="predicted"/>
<accession>Q80X02</accession>
<organism evidence="1">
    <name type="scientific">Rattus sp</name>
    <dbReference type="NCBI Taxonomy" id="10118"/>
    <lineage>
        <taxon>Eukaryota</taxon>
        <taxon>Metazoa</taxon>
        <taxon>Chordata</taxon>
        <taxon>Craniata</taxon>
        <taxon>Vertebrata</taxon>
        <taxon>Euteleostomi</taxon>
        <taxon>Mammalia</taxon>
        <taxon>Eutheria</taxon>
        <taxon>Euarchontoglires</taxon>
        <taxon>Glires</taxon>
        <taxon>Rodentia</taxon>
        <taxon>Myomorpha</taxon>
        <taxon>Muroidea</taxon>
        <taxon>Muridae</taxon>
        <taxon>Murinae</taxon>
        <taxon>Rattus</taxon>
    </lineage>
</organism>
<gene>
    <name evidence="1" type="primary">HLC</name>
</gene>
<protein>
    <submittedName>
        <fullName evidence="1">HLC</fullName>
    </submittedName>
</protein>
<evidence type="ECO:0000313" key="1">
    <source>
        <dbReference type="EMBL" id="AAP32010.1"/>
    </source>
</evidence>
<feature type="non-terminal residue" evidence="1">
    <location>
        <position position="1"/>
    </location>
</feature>
<feature type="non-terminal residue" evidence="1">
    <location>
        <position position="65"/>
    </location>
</feature>
<dbReference type="AlphaFoldDB" id="Q80X02"/>
<name>Q80X02_9MURI</name>
<sequence>GDLYEKRLGFYMVYLHRCGDPSAPLQAQQLHLSEASLQMQPWDDFAQPTGSRSSSFSCREARVDL</sequence>
<dbReference type="EMBL" id="S78311">
    <property type="protein sequence ID" value="AAP32010.1"/>
    <property type="molecule type" value="Genomic_DNA"/>
</dbReference>